<protein>
    <submittedName>
        <fullName evidence="1">Uncharacterized protein</fullName>
    </submittedName>
</protein>
<dbReference type="Gene3D" id="2.40.160.220">
    <property type="match status" value="1"/>
</dbReference>
<dbReference type="Pfam" id="PF22387">
    <property type="entry name" value="PhiCb5_coat"/>
    <property type="match status" value="1"/>
</dbReference>
<name>A0A514D5S2_9VIRU</name>
<dbReference type="EMBL" id="MN034490">
    <property type="protein sequence ID" value="QDH88945.1"/>
    <property type="molecule type" value="Genomic_RNA"/>
</dbReference>
<dbReference type="InterPro" id="IPR054457">
    <property type="entry name" value="PhiCb5_coat"/>
</dbReference>
<reference evidence="1" key="1">
    <citation type="submission" date="2019-05" db="EMBL/GenBank/DDBJ databases">
        <title>Metatranscriptomic reconstruction reveals RNA viruses with the potential to shape carbon cycling in soil.</title>
        <authorList>
            <person name="Starr E.P."/>
            <person name="Nuccio E."/>
            <person name="Pett-Ridge J."/>
            <person name="Banfield J.F."/>
            <person name="Firestone M.K."/>
        </authorList>
    </citation>
    <scope>NUCLEOTIDE SEQUENCE</scope>
    <source>
        <strain evidence="1">H4_Rhizo_43_scaffold_516</strain>
    </source>
</reference>
<sequence length="120" mass="13523">MSLANPAVITINSVAYDLPKINQDNYGSEYLYRGTTFEVRLKIRHSKEAVKAGTTPMMRHNVDIVQTVYATVDTPIITREAYLVIRGEYNDADLNVSYVTQGLVDFITDAHILDILAWQS</sequence>
<accession>A0A514D5S2</accession>
<organism evidence="1">
    <name type="scientific">Leviviridae sp</name>
    <dbReference type="NCBI Taxonomy" id="2027243"/>
    <lineage>
        <taxon>Viruses</taxon>
        <taxon>Riboviria</taxon>
        <taxon>Orthornavirae</taxon>
        <taxon>Lenarviricota</taxon>
        <taxon>Leviviricetes</taxon>
        <taxon>Norzivirales</taxon>
        <taxon>Fiersviridae</taxon>
    </lineage>
</organism>
<evidence type="ECO:0000313" key="1">
    <source>
        <dbReference type="EMBL" id="QDH88945.1"/>
    </source>
</evidence>
<gene>
    <name evidence="1" type="ORF">H4Rhizo43516_000002</name>
</gene>
<proteinExistence type="predicted"/>